<evidence type="ECO:0000256" key="4">
    <source>
        <dbReference type="ARBA" id="ARBA00023136"/>
    </source>
</evidence>
<keyword evidence="12" id="KW-0732">Signal</keyword>
<evidence type="ECO:0000256" key="10">
    <source>
        <dbReference type="ARBA" id="ARBA00042373"/>
    </source>
</evidence>
<comment type="function">
    <text evidence="9">Glucanases play a role in cell expansion during growth, in cell-cell fusion during mating, and in spore release during sporulation. This enzyme may be involved in beta-glucan degradation. Active on laminarin and lichenan.</text>
</comment>
<evidence type="ECO:0000256" key="12">
    <source>
        <dbReference type="SAM" id="SignalP"/>
    </source>
</evidence>
<keyword evidence="7" id="KW-0961">Cell wall biogenesis/degradation</keyword>
<evidence type="ECO:0000256" key="8">
    <source>
        <dbReference type="ARBA" id="ARBA00023326"/>
    </source>
</evidence>
<keyword evidence="5" id="KW-0325">Glycoprotein</keyword>
<dbReference type="AlphaFoldDB" id="A0AA41W4J8"/>
<evidence type="ECO:0000256" key="11">
    <source>
        <dbReference type="ARBA" id="ARBA00043078"/>
    </source>
</evidence>
<evidence type="ECO:0000313" key="13">
    <source>
        <dbReference type="EMBL" id="MCM2678373.1"/>
    </source>
</evidence>
<feature type="signal peptide" evidence="12">
    <location>
        <begin position="1"/>
        <end position="20"/>
    </location>
</feature>
<dbReference type="EMBL" id="JAMQGP010000001">
    <property type="protein sequence ID" value="MCM2678373.1"/>
    <property type="molecule type" value="Genomic_DNA"/>
</dbReference>
<reference evidence="13 14" key="1">
    <citation type="journal article" date="2013" name="Antonie Van Leeuwenhoek">
        <title>Echinimonas agarilytica gen. nov., sp. nov., a new gammaproteobacterium isolated from the sea urchin Strongylocentrotus intermedius.</title>
        <authorList>
            <person name="Nedashkovskaya O.I."/>
            <person name="Stenkova A.M."/>
            <person name="Zhukova N.V."/>
            <person name="Van Trappen S."/>
            <person name="Lee J.S."/>
            <person name="Kim S.B."/>
        </authorList>
    </citation>
    <scope>NUCLEOTIDE SEQUENCE [LARGE SCALE GENOMIC DNA]</scope>
    <source>
        <strain evidence="13 14">KMM 6351</strain>
    </source>
</reference>
<evidence type="ECO:0000256" key="3">
    <source>
        <dbReference type="ARBA" id="ARBA00022801"/>
    </source>
</evidence>
<evidence type="ECO:0000256" key="7">
    <source>
        <dbReference type="ARBA" id="ARBA00023316"/>
    </source>
</evidence>
<dbReference type="PANTHER" id="PTHR16631:SF17">
    <property type="entry name" value="GLUCAN ENDO-1,3-BETA-GLUCOSIDASE BTGC"/>
    <property type="match status" value="1"/>
</dbReference>
<dbReference type="InterPro" id="IPR050732">
    <property type="entry name" value="Beta-glucan_modifiers"/>
</dbReference>
<comment type="caution">
    <text evidence="13">The sequence shown here is derived from an EMBL/GenBank/DDBJ whole genome shotgun (WGS) entry which is preliminary data.</text>
</comment>
<evidence type="ECO:0000313" key="14">
    <source>
        <dbReference type="Proteomes" id="UP001165393"/>
    </source>
</evidence>
<dbReference type="Proteomes" id="UP001165393">
    <property type="component" value="Unassembled WGS sequence"/>
</dbReference>
<protein>
    <recommendedName>
        <fullName evidence="11">Endo-1,3-beta-glucanase btgC</fullName>
    </recommendedName>
    <alternativeName>
        <fullName evidence="10">Laminarinase btgC</fullName>
    </alternativeName>
</protein>
<organism evidence="13 14">
    <name type="scientific">Echinimonas agarilytica</name>
    <dbReference type="NCBI Taxonomy" id="1215918"/>
    <lineage>
        <taxon>Bacteria</taxon>
        <taxon>Pseudomonadati</taxon>
        <taxon>Pseudomonadota</taxon>
        <taxon>Gammaproteobacteria</taxon>
        <taxon>Alteromonadales</taxon>
        <taxon>Echinimonadaceae</taxon>
        <taxon>Echinimonas</taxon>
    </lineage>
</organism>
<keyword evidence="4" id="KW-0472">Membrane</keyword>
<evidence type="ECO:0000256" key="5">
    <source>
        <dbReference type="ARBA" id="ARBA00023180"/>
    </source>
</evidence>
<keyword evidence="8" id="KW-0624">Polysaccharide degradation</keyword>
<evidence type="ECO:0000256" key="2">
    <source>
        <dbReference type="ARBA" id="ARBA00022475"/>
    </source>
</evidence>
<evidence type="ECO:0000256" key="6">
    <source>
        <dbReference type="ARBA" id="ARBA00023277"/>
    </source>
</evidence>
<dbReference type="RefSeq" id="WP_251259743.1">
    <property type="nucleotide sequence ID" value="NZ_JAMQGP010000001.1"/>
</dbReference>
<gene>
    <name evidence="13" type="ORF">NAF29_01645</name>
</gene>
<keyword evidence="3 13" id="KW-0378">Hydrolase</keyword>
<evidence type="ECO:0000256" key="9">
    <source>
        <dbReference type="ARBA" id="ARBA00037649"/>
    </source>
</evidence>
<evidence type="ECO:0000256" key="1">
    <source>
        <dbReference type="ARBA" id="ARBA00004236"/>
    </source>
</evidence>
<dbReference type="SUPFAM" id="SSF51445">
    <property type="entry name" value="(Trans)glycosidases"/>
    <property type="match status" value="1"/>
</dbReference>
<dbReference type="GO" id="GO:0000272">
    <property type="term" value="P:polysaccharide catabolic process"/>
    <property type="evidence" value="ECO:0007669"/>
    <property type="project" value="UniProtKB-KW"/>
</dbReference>
<dbReference type="PANTHER" id="PTHR16631">
    <property type="entry name" value="GLUCAN 1,3-BETA-GLUCOSIDASE"/>
    <property type="match status" value="1"/>
</dbReference>
<keyword evidence="2" id="KW-1003">Cell membrane</keyword>
<keyword evidence="6" id="KW-0119">Carbohydrate metabolism</keyword>
<dbReference type="InterPro" id="IPR017853">
    <property type="entry name" value="GH"/>
</dbReference>
<dbReference type="Gene3D" id="3.20.20.80">
    <property type="entry name" value="Glycosidases"/>
    <property type="match status" value="1"/>
</dbReference>
<dbReference type="GO" id="GO:0016787">
    <property type="term" value="F:hydrolase activity"/>
    <property type="evidence" value="ECO:0007669"/>
    <property type="project" value="UniProtKB-KW"/>
</dbReference>
<feature type="chain" id="PRO_5041419174" description="Endo-1,3-beta-glucanase btgC" evidence="12">
    <location>
        <begin position="21"/>
        <end position="337"/>
    </location>
</feature>
<name>A0AA41W4J8_9GAMM</name>
<keyword evidence="14" id="KW-1185">Reference proteome</keyword>
<accession>A0AA41W4J8</accession>
<proteinExistence type="predicted"/>
<dbReference type="GO" id="GO:0071555">
    <property type="term" value="P:cell wall organization"/>
    <property type="evidence" value="ECO:0007669"/>
    <property type="project" value="UniProtKB-KW"/>
</dbReference>
<dbReference type="GO" id="GO:0005886">
    <property type="term" value="C:plasma membrane"/>
    <property type="evidence" value="ECO:0007669"/>
    <property type="project" value="UniProtKB-SubCell"/>
</dbReference>
<comment type="subcellular location">
    <subcellularLocation>
        <location evidence="1">Cell membrane</location>
    </subcellularLocation>
</comment>
<sequence length="337" mass="37664">MNMMTAIALILTLAALPALTAPMQQSHELLAQQTMAVAYSGFREGQHPDRGSGAVNPSDTEILEDLQILQRHGFELIRLYDSGDNSAATLRIIQQHQIPIKVLLGIWLDAEVSNHEGCAWLDAPIPEGELQHNMLKNKAEIQRSISLANEFPDIVIAVNVGNEALVSWNDHMVPVASVVQYVRQVKAATTQPITVADNYEWWIKHGAVLAKELDFIGVHTYPMWEHKTIEQAIAYTVDNIAAVQQALPHKPIAVLEAGWATTAREFPVQANEAAQARYYAEVSEWAKANNMTFFFFEAFDEPWKGDPTKADGAEKHWGLFNVKRQPKQAMQHTLEVK</sequence>